<keyword evidence="3" id="KW-1185">Reference proteome</keyword>
<protein>
    <submittedName>
        <fullName evidence="2">Uncharacterized protein</fullName>
    </submittedName>
</protein>
<dbReference type="AlphaFoldDB" id="A0A0D2KNX9"/>
<evidence type="ECO:0000313" key="3">
    <source>
        <dbReference type="Proteomes" id="UP000054270"/>
    </source>
</evidence>
<accession>A0A0D2KNX9</accession>
<organism evidence="2 3">
    <name type="scientific">Hypholoma sublateritium (strain FD-334 SS-4)</name>
    <dbReference type="NCBI Taxonomy" id="945553"/>
    <lineage>
        <taxon>Eukaryota</taxon>
        <taxon>Fungi</taxon>
        <taxon>Dikarya</taxon>
        <taxon>Basidiomycota</taxon>
        <taxon>Agaricomycotina</taxon>
        <taxon>Agaricomycetes</taxon>
        <taxon>Agaricomycetidae</taxon>
        <taxon>Agaricales</taxon>
        <taxon>Agaricineae</taxon>
        <taxon>Strophariaceae</taxon>
        <taxon>Hypholoma</taxon>
    </lineage>
</organism>
<dbReference type="Proteomes" id="UP000054270">
    <property type="component" value="Unassembled WGS sequence"/>
</dbReference>
<feature type="region of interest" description="Disordered" evidence="1">
    <location>
        <begin position="117"/>
        <end position="154"/>
    </location>
</feature>
<proteinExistence type="predicted"/>
<sequence>MLSNLEQALIDTIKAKRDPTYQNVLSIYCDTPGIASGFPDHDPAVYFHHSLDKYADAEDKVDSPFAKYIRVIRAQYWGIVIDLAEVVLGTENLPCPCKCGKWDTSDGIRRQLGVISDDKTSTPRSSGPRRRKTKASYTNPDQPRKCPKIKKNKENRTIFTPSGSRISVA</sequence>
<evidence type="ECO:0000256" key="1">
    <source>
        <dbReference type="SAM" id="MobiDB-lite"/>
    </source>
</evidence>
<dbReference type="EMBL" id="KN817624">
    <property type="protein sequence ID" value="KJA16307.1"/>
    <property type="molecule type" value="Genomic_DNA"/>
</dbReference>
<evidence type="ECO:0000313" key="2">
    <source>
        <dbReference type="EMBL" id="KJA16307.1"/>
    </source>
</evidence>
<name>A0A0D2KNX9_HYPSF</name>
<dbReference type="OrthoDB" id="2984821at2759"/>
<reference evidence="3" key="1">
    <citation type="submission" date="2014-04" db="EMBL/GenBank/DDBJ databases">
        <title>Evolutionary Origins and Diversification of the Mycorrhizal Mutualists.</title>
        <authorList>
            <consortium name="DOE Joint Genome Institute"/>
            <consortium name="Mycorrhizal Genomics Consortium"/>
            <person name="Kohler A."/>
            <person name="Kuo A."/>
            <person name="Nagy L.G."/>
            <person name="Floudas D."/>
            <person name="Copeland A."/>
            <person name="Barry K.W."/>
            <person name="Cichocki N."/>
            <person name="Veneault-Fourrey C."/>
            <person name="LaButti K."/>
            <person name="Lindquist E.A."/>
            <person name="Lipzen A."/>
            <person name="Lundell T."/>
            <person name="Morin E."/>
            <person name="Murat C."/>
            <person name="Riley R."/>
            <person name="Ohm R."/>
            <person name="Sun H."/>
            <person name="Tunlid A."/>
            <person name="Henrissat B."/>
            <person name="Grigoriev I.V."/>
            <person name="Hibbett D.S."/>
            <person name="Martin F."/>
        </authorList>
    </citation>
    <scope>NUCLEOTIDE SEQUENCE [LARGE SCALE GENOMIC DNA]</scope>
    <source>
        <strain evidence="3">FD-334 SS-4</strain>
    </source>
</reference>
<gene>
    <name evidence="2" type="ORF">HYPSUDRAFT_47518</name>
</gene>